<dbReference type="Proteomes" id="UP000304880">
    <property type="component" value="Unassembled WGS sequence"/>
</dbReference>
<dbReference type="GO" id="GO:0008673">
    <property type="term" value="F:2-dehydro-3-deoxygluconokinase activity"/>
    <property type="evidence" value="ECO:0007669"/>
    <property type="project" value="TreeGrafter"/>
</dbReference>
<protein>
    <submittedName>
        <fullName evidence="5">Sugar kinase</fullName>
    </submittedName>
</protein>
<dbReference type="Gene3D" id="3.40.1190.20">
    <property type="match status" value="1"/>
</dbReference>
<dbReference type="CDD" id="cd01166">
    <property type="entry name" value="KdgK"/>
    <property type="match status" value="1"/>
</dbReference>
<organism evidence="5 6">
    <name type="scientific">Paracoccus haeundaensis</name>
    <dbReference type="NCBI Taxonomy" id="225362"/>
    <lineage>
        <taxon>Bacteria</taxon>
        <taxon>Pseudomonadati</taxon>
        <taxon>Pseudomonadota</taxon>
        <taxon>Alphaproteobacteria</taxon>
        <taxon>Rhodobacterales</taxon>
        <taxon>Paracoccaceae</taxon>
        <taxon>Paracoccus</taxon>
    </lineage>
</organism>
<dbReference type="PROSITE" id="PS00584">
    <property type="entry name" value="PFKB_KINASES_2"/>
    <property type="match status" value="1"/>
</dbReference>
<dbReference type="Pfam" id="PF00294">
    <property type="entry name" value="PfkB"/>
    <property type="match status" value="1"/>
</dbReference>
<comment type="caution">
    <text evidence="5">The sequence shown here is derived from an EMBL/GenBank/DDBJ whole genome shotgun (WGS) entry which is preliminary data.</text>
</comment>
<keyword evidence="3 5" id="KW-0418">Kinase</keyword>
<dbReference type="InterPro" id="IPR002173">
    <property type="entry name" value="Carboh/pur_kinase_PfkB_CS"/>
</dbReference>
<dbReference type="InterPro" id="IPR050306">
    <property type="entry name" value="PfkB_Carbo_kinase"/>
</dbReference>
<sequence length="310" mass="33292">MPQADPIRILSIGEAMVEMSRAPDPDLWRMGFAGDTLNTAWYLRRLLDDAWQVDYLTRVGTGDFSTRMVEFLRAEGLGTAHVSRQPDAEIGLYAISLTNGERSFSYWRDTSAARRLADDPTLLHAALQGCAMAYLSGITLAILPPQGRIGLMHALDRARQAGTTVVFDTNLRSRLWADVDTMRAVTQDAAGRADLVLPSFDDEAALFGDADPQATLDRYLALGAGQVVVKNGGGPIRFGGRDGAGHIDDLSVETPVDSTAAGDSFNAGYLAARLTGADCAGAIRAGHALGRQVIRHPGALIRQAVEDARR</sequence>
<evidence type="ECO:0000256" key="2">
    <source>
        <dbReference type="ARBA" id="ARBA00022679"/>
    </source>
</evidence>
<reference evidence="5 6" key="1">
    <citation type="submission" date="2019-06" db="EMBL/GenBank/DDBJ databases">
        <authorList>
            <person name="Li J."/>
        </authorList>
    </citation>
    <scope>NUCLEOTIDE SEQUENCE [LARGE SCALE GENOMIC DNA]</scope>
    <source>
        <strain evidence="5 6">CGMCC 1.8012</strain>
    </source>
</reference>
<dbReference type="AlphaFoldDB" id="A0A5C4R5L8"/>
<gene>
    <name evidence="5" type="ORF">FHD67_10935</name>
</gene>
<keyword evidence="6" id="KW-1185">Reference proteome</keyword>
<evidence type="ECO:0000313" key="5">
    <source>
        <dbReference type="EMBL" id="TNH39222.1"/>
    </source>
</evidence>
<dbReference type="GO" id="GO:0042840">
    <property type="term" value="P:D-glucuronate catabolic process"/>
    <property type="evidence" value="ECO:0007669"/>
    <property type="project" value="TreeGrafter"/>
</dbReference>
<evidence type="ECO:0000259" key="4">
    <source>
        <dbReference type="Pfam" id="PF00294"/>
    </source>
</evidence>
<dbReference type="EMBL" id="VDDC01000017">
    <property type="protein sequence ID" value="TNH39222.1"/>
    <property type="molecule type" value="Genomic_DNA"/>
</dbReference>
<accession>A0A5C4R5L8</accession>
<dbReference type="PANTHER" id="PTHR43085:SF15">
    <property type="entry name" value="2-DEHYDRO-3-DEOXYGLUCONOKINASE"/>
    <property type="match status" value="1"/>
</dbReference>
<proteinExistence type="inferred from homology"/>
<dbReference type="RefSeq" id="WP_139598715.1">
    <property type="nucleotide sequence ID" value="NZ_VDDC01000017.1"/>
</dbReference>
<dbReference type="PANTHER" id="PTHR43085">
    <property type="entry name" value="HEXOKINASE FAMILY MEMBER"/>
    <property type="match status" value="1"/>
</dbReference>
<dbReference type="SUPFAM" id="SSF53613">
    <property type="entry name" value="Ribokinase-like"/>
    <property type="match status" value="1"/>
</dbReference>
<comment type="similarity">
    <text evidence="1">Belongs to the carbohydrate kinase PfkB family.</text>
</comment>
<dbReference type="GO" id="GO:0006974">
    <property type="term" value="P:DNA damage response"/>
    <property type="evidence" value="ECO:0007669"/>
    <property type="project" value="TreeGrafter"/>
</dbReference>
<feature type="domain" description="Carbohydrate kinase PfkB" evidence="4">
    <location>
        <begin position="9"/>
        <end position="299"/>
    </location>
</feature>
<dbReference type="GO" id="GO:0005829">
    <property type="term" value="C:cytosol"/>
    <property type="evidence" value="ECO:0007669"/>
    <property type="project" value="TreeGrafter"/>
</dbReference>
<keyword evidence="2" id="KW-0808">Transferase</keyword>
<evidence type="ECO:0000313" key="6">
    <source>
        <dbReference type="Proteomes" id="UP000304880"/>
    </source>
</evidence>
<dbReference type="InterPro" id="IPR011611">
    <property type="entry name" value="PfkB_dom"/>
</dbReference>
<dbReference type="GO" id="GO:0019698">
    <property type="term" value="P:D-galacturonate catabolic process"/>
    <property type="evidence" value="ECO:0007669"/>
    <property type="project" value="TreeGrafter"/>
</dbReference>
<dbReference type="InterPro" id="IPR029056">
    <property type="entry name" value="Ribokinase-like"/>
</dbReference>
<evidence type="ECO:0000256" key="1">
    <source>
        <dbReference type="ARBA" id="ARBA00010688"/>
    </source>
</evidence>
<evidence type="ECO:0000256" key="3">
    <source>
        <dbReference type="ARBA" id="ARBA00022777"/>
    </source>
</evidence>
<name>A0A5C4R5L8_9RHOB</name>